<dbReference type="EMBL" id="CM001488">
    <property type="protein sequence ID" value="EIM63573.1"/>
    <property type="molecule type" value="Genomic_DNA"/>
</dbReference>
<name>I5B260_9BACT</name>
<organism evidence="2 3">
    <name type="scientific">Desulfobacter postgatei 2ac9</name>
    <dbReference type="NCBI Taxonomy" id="879212"/>
    <lineage>
        <taxon>Bacteria</taxon>
        <taxon>Pseudomonadati</taxon>
        <taxon>Thermodesulfobacteriota</taxon>
        <taxon>Desulfobacteria</taxon>
        <taxon>Desulfobacterales</taxon>
        <taxon>Desulfobacteraceae</taxon>
        <taxon>Desulfobacter</taxon>
    </lineage>
</organism>
<dbReference type="RefSeq" id="WP_004072799.1">
    <property type="nucleotide sequence ID" value="NZ_CM001488.1"/>
</dbReference>
<gene>
    <name evidence="2" type="ORF">DespoDRAFT_01649</name>
</gene>
<proteinExistence type="predicted"/>
<keyword evidence="1" id="KW-0472">Membrane</keyword>
<keyword evidence="1" id="KW-0812">Transmembrane</keyword>
<keyword evidence="3" id="KW-1185">Reference proteome</keyword>
<dbReference type="AlphaFoldDB" id="I5B260"/>
<evidence type="ECO:0000313" key="2">
    <source>
        <dbReference type="EMBL" id="EIM63573.1"/>
    </source>
</evidence>
<feature type="transmembrane region" description="Helical" evidence="1">
    <location>
        <begin position="20"/>
        <end position="38"/>
    </location>
</feature>
<dbReference type="STRING" id="879212.DespoDRAFT_01649"/>
<keyword evidence="1" id="KW-1133">Transmembrane helix</keyword>
<protein>
    <submittedName>
        <fullName evidence="2">Uncharacterized protein</fullName>
    </submittedName>
</protein>
<dbReference type="Proteomes" id="UP000005778">
    <property type="component" value="Chromosome"/>
</dbReference>
<evidence type="ECO:0000256" key="1">
    <source>
        <dbReference type="SAM" id="Phobius"/>
    </source>
</evidence>
<reference evidence="2 3" key="2">
    <citation type="submission" date="2012-02" db="EMBL/GenBank/DDBJ databases">
        <title>Improved High-Quality Draft sequence of Desulfobacter postgatei 2ac9.</title>
        <authorList>
            <consortium name="US DOE Joint Genome Institute"/>
            <person name="Lucas S."/>
            <person name="Han J."/>
            <person name="Lapidus A."/>
            <person name="Cheng J.-F."/>
            <person name="Goodwin L."/>
            <person name="Pitluck S."/>
            <person name="Peters L."/>
            <person name="Ovchinnikova G."/>
            <person name="Held B."/>
            <person name="Detter J.C."/>
            <person name="Han C."/>
            <person name="Tapia R."/>
            <person name="Land M."/>
            <person name="Hauser L."/>
            <person name="Kyrpides N."/>
            <person name="Ivanova N."/>
            <person name="Pagani I."/>
            <person name="Orellana R."/>
            <person name="Lovley D."/>
            <person name="Woyke T."/>
        </authorList>
    </citation>
    <scope>NUCLEOTIDE SEQUENCE [LARGE SCALE GENOMIC DNA]</scope>
    <source>
        <strain evidence="2 3">2ac9</strain>
    </source>
</reference>
<dbReference type="HOGENOM" id="CLU_1400544_0_0_7"/>
<evidence type="ECO:0000313" key="3">
    <source>
        <dbReference type="Proteomes" id="UP000005778"/>
    </source>
</evidence>
<sequence>MPEIFFIRKLHFIIRKCNTILLHSCIIIATGIIVSPQVSLADKNIKSQATMQEITSLMSRWQHLPEYCQVRLTEREIINQHRKLPDQFKVLRDKWLNRVGKYWAFSHHLCWGIEEFQEARLLEYHHPDRNRKLERVLSQLNFVRNAMKGRGGGYYGLWPVLLNYQYQTYLLMGQHHLAQKTLHEIQLYKKSPKK</sequence>
<accession>I5B260</accession>
<reference evidence="2 3" key="1">
    <citation type="submission" date="2011-09" db="EMBL/GenBank/DDBJ databases">
        <authorList>
            <consortium name="US DOE Joint Genome Institute (JGI-PGF)"/>
            <person name="Lucas S."/>
            <person name="Han J."/>
            <person name="Lapidus A."/>
            <person name="Cheng J.-F."/>
            <person name="Goodwin L."/>
            <person name="Pitluck S."/>
            <person name="Peters L."/>
            <person name="Land M.L."/>
            <person name="Hauser L."/>
            <person name="Orellana R."/>
            <person name="Lovley D."/>
            <person name="Woyke T.J."/>
        </authorList>
    </citation>
    <scope>NUCLEOTIDE SEQUENCE [LARGE SCALE GENOMIC DNA]</scope>
    <source>
        <strain evidence="2 3">2ac9</strain>
    </source>
</reference>